<evidence type="ECO:0000313" key="3">
    <source>
        <dbReference type="Proteomes" id="UP000594260"/>
    </source>
</evidence>
<dbReference type="PANTHER" id="PTHR12496">
    <property type="entry name" value="CGI-41 METHYLTRANSFERASE"/>
    <property type="match status" value="1"/>
</dbReference>
<feature type="domain" description="Methyltransferase" evidence="1">
    <location>
        <begin position="145"/>
        <end position="312"/>
    </location>
</feature>
<dbReference type="EnsemblMetazoa" id="XM_022814008">
    <property type="protein sequence ID" value="XP_022669743"/>
    <property type="gene ID" value="LOC111253870"/>
</dbReference>
<evidence type="ECO:0000259" key="1">
    <source>
        <dbReference type="Pfam" id="PF13679"/>
    </source>
</evidence>
<dbReference type="Pfam" id="PF13679">
    <property type="entry name" value="Methyltransf_32"/>
    <property type="match status" value="1"/>
</dbReference>
<dbReference type="AlphaFoldDB" id="A0A7M7ME48"/>
<dbReference type="InterPro" id="IPR025714">
    <property type="entry name" value="Methyltranfer_dom"/>
</dbReference>
<reference evidence="2" key="1">
    <citation type="submission" date="2021-01" db="UniProtKB">
        <authorList>
            <consortium name="EnsemblMetazoa"/>
        </authorList>
    </citation>
    <scope>IDENTIFICATION</scope>
</reference>
<protein>
    <recommendedName>
        <fullName evidence="1">Methyltransferase domain-containing protein</fullName>
    </recommendedName>
</protein>
<dbReference type="RefSeq" id="XP_022669743.1">
    <property type="nucleotide sequence ID" value="XM_022814008.1"/>
</dbReference>
<proteinExistence type="predicted"/>
<dbReference type="InterPro" id="IPR029063">
    <property type="entry name" value="SAM-dependent_MTases_sf"/>
</dbReference>
<sequence length="479" mass="54385">MPHSWKKPNIAMSLGKAFHFTPADLPDIQKYSKLLCRFLHEHQWLIDAFVLDFFLCKHWQYIPRGWSSLLDKVTIPQIACFLEGQPRFPSKVPPLSFFAFLRLCKILPMGRRSVVCSTRAEMDNYAFEDTRYSLTTAFKRHMKGKKRHEIGRLAKLAAGLFESQGSTDSKGVTHVLDVGGGQGHLSRLLSFGYGLRVATLDAEGALVDKAQVFDGKVTRDLGRAKYRERLRPGFVTQEFLPPVHLERTIGVTTAAEDVEFVTRTAWKDPTVQFGLIGLHTCGDLGPTMFRLFRESPQVKALVSVGCCYHKIHHLYPLSDTLCSEQLSYEAKEVACHSIETYIRKLLEEDPEKGRLHSFRGALEVLIDRYNPELKHTALANVKYTSGLTFEEYAVKALKKVNHVIPEEEFSSVEIAGYLDQWMHVATFFALRLCIAPAIESLLQMDRIMYLLEAGFDVDYVPLFEPTISPRCHVIASIKK</sequence>
<organism evidence="2 3">
    <name type="scientific">Varroa destructor</name>
    <name type="common">Honeybee mite</name>
    <dbReference type="NCBI Taxonomy" id="109461"/>
    <lineage>
        <taxon>Eukaryota</taxon>
        <taxon>Metazoa</taxon>
        <taxon>Ecdysozoa</taxon>
        <taxon>Arthropoda</taxon>
        <taxon>Chelicerata</taxon>
        <taxon>Arachnida</taxon>
        <taxon>Acari</taxon>
        <taxon>Parasitiformes</taxon>
        <taxon>Mesostigmata</taxon>
        <taxon>Gamasina</taxon>
        <taxon>Dermanyssoidea</taxon>
        <taxon>Varroidae</taxon>
        <taxon>Varroa</taxon>
    </lineage>
</organism>
<dbReference type="InParanoid" id="A0A7M7ME48"/>
<dbReference type="OMA" id="IVGLHPC"/>
<dbReference type="InterPro" id="IPR052220">
    <property type="entry name" value="METTL25"/>
</dbReference>
<dbReference type="PANTHER" id="PTHR12496:SF2">
    <property type="entry name" value="METHYLTRANSFERASE-LIKE PROTEIN 25B"/>
    <property type="match status" value="1"/>
</dbReference>
<name>A0A7M7ME48_VARDE</name>
<dbReference type="GeneID" id="111253870"/>
<dbReference type="Proteomes" id="UP000594260">
    <property type="component" value="Unplaced"/>
</dbReference>
<evidence type="ECO:0000313" key="2">
    <source>
        <dbReference type="EnsemblMetazoa" id="XP_022669743"/>
    </source>
</evidence>
<accession>A0A7M7ME48</accession>
<dbReference type="KEGG" id="vde:111253870"/>
<keyword evidence="3" id="KW-1185">Reference proteome</keyword>
<dbReference type="SUPFAM" id="SSF53335">
    <property type="entry name" value="S-adenosyl-L-methionine-dependent methyltransferases"/>
    <property type="match status" value="1"/>
</dbReference>
<dbReference type="FunCoup" id="A0A7M7ME48">
    <property type="interactions" value="489"/>
</dbReference>